<sequence>MEIIKIDKQPSVTDYIAQMDPNGESVKRFHLQHIKAVREAAGRKMKFEKPNYKYETTVNAIDDGGYIEVVVSEKKRSANKSRRNNEISI</sequence>
<accession>A0A4R3VX95</accession>
<dbReference type="OrthoDB" id="9943483at2"/>
<dbReference type="RefSeq" id="WP_132777189.1">
    <property type="nucleotide sequence ID" value="NZ_SMBZ01000011.1"/>
</dbReference>
<evidence type="ECO:0000313" key="2">
    <source>
        <dbReference type="Proteomes" id="UP000295197"/>
    </source>
</evidence>
<organism evidence="1 2">
    <name type="scientific">Sphingobacterium alimentarium</name>
    <dbReference type="NCBI Taxonomy" id="797292"/>
    <lineage>
        <taxon>Bacteria</taxon>
        <taxon>Pseudomonadati</taxon>
        <taxon>Bacteroidota</taxon>
        <taxon>Sphingobacteriia</taxon>
        <taxon>Sphingobacteriales</taxon>
        <taxon>Sphingobacteriaceae</taxon>
        <taxon>Sphingobacterium</taxon>
    </lineage>
</organism>
<proteinExistence type="predicted"/>
<dbReference type="EMBL" id="SMBZ01000011">
    <property type="protein sequence ID" value="TCV17097.1"/>
    <property type="molecule type" value="Genomic_DNA"/>
</dbReference>
<evidence type="ECO:0000313" key="1">
    <source>
        <dbReference type="EMBL" id="TCV17097.1"/>
    </source>
</evidence>
<comment type="caution">
    <text evidence="1">The sequence shown here is derived from an EMBL/GenBank/DDBJ whole genome shotgun (WGS) entry which is preliminary data.</text>
</comment>
<gene>
    <name evidence="1" type="ORF">EDC17_101114</name>
</gene>
<dbReference type="AlphaFoldDB" id="A0A4R3VX95"/>
<dbReference type="Proteomes" id="UP000295197">
    <property type="component" value="Unassembled WGS sequence"/>
</dbReference>
<protein>
    <submittedName>
        <fullName evidence="1">Uncharacterized protein</fullName>
    </submittedName>
</protein>
<reference evidence="1 2" key="1">
    <citation type="submission" date="2019-03" db="EMBL/GenBank/DDBJ databases">
        <title>Genomic Encyclopedia of Type Strains, Phase IV (KMG-IV): sequencing the most valuable type-strain genomes for metagenomic binning, comparative biology and taxonomic classification.</title>
        <authorList>
            <person name="Goeker M."/>
        </authorList>
    </citation>
    <scope>NUCLEOTIDE SEQUENCE [LARGE SCALE GENOMIC DNA]</scope>
    <source>
        <strain evidence="1 2">DSM 22362</strain>
    </source>
</reference>
<keyword evidence="2" id="KW-1185">Reference proteome</keyword>
<name>A0A4R3VX95_9SPHI</name>